<dbReference type="Pfam" id="PF13692">
    <property type="entry name" value="Glyco_trans_1_4"/>
    <property type="match status" value="1"/>
</dbReference>
<accession>A0A3Q9JA54</accession>
<dbReference type="InterPro" id="IPR050194">
    <property type="entry name" value="Glycosyltransferase_grp1"/>
</dbReference>
<evidence type="ECO:0000256" key="2">
    <source>
        <dbReference type="ARBA" id="ARBA00022676"/>
    </source>
</evidence>
<dbReference type="AlphaFoldDB" id="A0A3Q9JA54"/>
<dbReference type="RefSeq" id="WP_164734111.1">
    <property type="nucleotide sequence ID" value="NZ_CP031422.1"/>
</dbReference>
<dbReference type="GO" id="GO:1901137">
    <property type="term" value="P:carbohydrate derivative biosynthetic process"/>
    <property type="evidence" value="ECO:0007669"/>
    <property type="project" value="UniProtKB-ARBA"/>
</dbReference>
<name>A0A3Q9JA54_9MICO</name>
<feature type="domain" description="Glycosyltransferase subfamily 4-like N-terminal" evidence="4">
    <location>
        <begin position="27"/>
        <end position="173"/>
    </location>
</feature>
<evidence type="ECO:0000256" key="3">
    <source>
        <dbReference type="ARBA" id="ARBA00022679"/>
    </source>
</evidence>
<organism evidence="5 6">
    <name type="scientific">Microbacterium oxydans</name>
    <dbReference type="NCBI Taxonomy" id="82380"/>
    <lineage>
        <taxon>Bacteria</taxon>
        <taxon>Bacillati</taxon>
        <taxon>Actinomycetota</taxon>
        <taxon>Actinomycetes</taxon>
        <taxon>Micrococcales</taxon>
        <taxon>Microbacteriaceae</taxon>
        <taxon>Microbacterium</taxon>
    </lineage>
</organism>
<proteinExistence type="predicted"/>
<dbReference type="GO" id="GO:0016757">
    <property type="term" value="F:glycosyltransferase activity"/>
    <property type="evidence" value="ECO:0007669"/>
    <property type="project" value="UniProtKB-KW"/>
</dbReference>
<dbReference type="InterPro" id="IPR028098">
    <property type="entry name" value="Glyco_trans_4-like_N"/>
</dbReference>
<dbReference type="Pfam" id="PF13579">
    <property type="entry name" value="Glyco_trans_4_4"/>
    <property type="match status" value="1"/>
</dbReference>
<sequence>MTPAATARILIGVTADVSIGLLSGLPQRLVADGWEVHVASSPGERLEALATSPGVSVHPLPMAREIDIVGDVRGLRDWMRLIRRLRPDVVFVGTPKAGLLGITAARLLGVRTRVYHLRGLRLETAAGMTRRVLTIMERLTIRLATTTLAVSPSLRQRVVSLRLAPAARITVRGRGSSNGVDVDRFAPGNTAAQVDGLLPGVPVIGFVGRLNHDKGLEVLAEACRLLDDRGAEYQLLIVGGVDGAELGSFSRLRRAPIVLGAVPDTSMYYPLMRALCLPTLREGFPNVVLEAGATGIAVVTTDATGAVDSVIPERTGLMVTAGDAGQLADALQRVIEDPHLAADLGANARDFVVEHFRRDAVHASVSDFLRSEMERGRR</sequence>
<dbReference type="SUPFAM" id="SSF53756">
    <property type="entry name" value="UDP-Glycosyltransferase/glycogen phosphorylase"/>
    <property type="match status" value="1"/>
</dbReference>
<dbReference type="Gene3D" id="3.40.50.2000">
    <property type="entry name" value="Glycogen Phosphorylase B"/>
    <property type="match status" value="2"/>
</dbReference>
<dbReference type="EMBL" id="CP031422">
    <property type="protein sequence ID" value="AZS41660.1"/>
    <property type="molecule type" value="Genomic_DNA"/>
</dbReference>
<dbReference type="PANTHER" id="PTHR45947:SF3">
    <property type="entry name" value="SULFOQUINOVOSYL TRANSFERASE SQD2"/>
    <property type="match status" value="1"/>
</dbReference>
<reference evidence="5 6" key="1">
    <citation type="submission" date="2018-08" db="EMBL/GenBank/DDBJ databases">
        <title>Microbacterium oxydans strain HG3.</title>
        <authorList>
            <person name="ORTET P."/>
        </authorList>
    </citation>
    <scope>NUCLEOTIDE SEQUENCE [LARGE SCALE GENOMIC DNA]</scope>
    <source>
        <strain evidence="5 6">HG3</strain>
    </source>
</reference>
<dbReference type="Proteomes" id="UP000274841">
    <property type="component" value="Chromosome"/>
</dbReference>
<protein>
    <recommendedName>
        <fullName evidence="1">D-inositol 3-phosphate glycosyltransferase</fullName>
    </recommendedName>
</protein>
<evidence type="ECO:0000313" key="5">
    <source>
        <dbReference type="EMBL" id="AZS41660.1"/>
    </source>
</evidence>
<dbReference type="CDD" id="cd03808">
    <property type="entry name" value="GT4_CapM-like"/>
    <property type="match status" value="1"/>
</dbReference>
<keyword evidence="3 5" id="KW-0808">Transferase</keyword>
<dbReference type="PANTHER" id="PTHR45947">
    <property type="entry name" value="SULFOQUINOVOSYL TRANSFERASE SQD2"/>
    <property type="match status" value="1"/>
</dbReference>
<evidence type="ECO:0000259" key="4">
    <source>
        <dbReference type="Pfam" id="PF13579"/>
    </source>
</evidence>
<gene>
    <name evidence="5" type="primary">pglA</name>
    <name evidence="5" type="ORF">CVS54_03019</name>
</gene>
<dbReference type="KEGG" id="moy:CVS54_03019"/>
<keyword evidence="2 5" id="KW-0328">Glycosyltransferase</keyword>
<evidence type="ECO:0000313" key="6">
    <source>
        <dbReference type="Proteomes" id="UP000274841"/>
    </source>
</evidence>
<evidence type="ECO:0000256" key="1">
    <source>
        <dbReference type="ARBA" id="ARBA00021292"/>
    </source>
</evidence>